<feature type="transmembrane region" description="Helical" evidence="2">
    <location>
        <begin position="500"/>
        <end position="520"/>
    </location>
</feature>
<sequence>MKFVFLPLVALFSLLSFSTALPIELQGLRARQDFDVRSDEEYSPALVSPLDKRDNALLTSFFTSLNKTGTGITLVKAAIRTPGINDQIVKFIANLVEEKNLTYLLQVADESGLALDLVLLILTHYEVIDGLTDFVKYYKGDSNSTSSGSSSGGGLLGGLLGGIGSIFGIGGGRSGSSNSTSSGSGGGLISGLLGGLTGGSSGSRSGSGSSNSTSGSGGGLLGGLLNGLTGGSSSSPTSSSPSTSTGSSSGGSSGGLVSGLLGNLLGGGSRSGSGSSSASSAPAGALGSAAPTASAPAAGASPTSSRSGGLLGGLLGGLGGASSKTSSAAGSPAATSAPAAAGAPAAASADPIDLGDAATSAAPADPAGSAVPTGTASPSTPSGGVSSLVEGLGSLFKREDVEEFVHDEELLKRHADAMTEQLQEIVKRSEGLSELEKRDIWDSVYQQMIRLIGTDSNVEEIAESLQKSGLAINVIYNALTDSDWFGFDKKLVKYLVDNNIVTFSILLNSLLKSGVIWSVAADIIGNSSYVKLVIDFVIAIFTGKVNVIGLIMALF</sequence>
<evidence type="ECO:0000313" key="5">
    <source>
        <dbReference type="Proteomes" id="UP000244309"/>
    </source>
</evidence>
<dbReference type="EMBL" id="PKFO01000004">
    <property type="protein sequence ID" value="PVH20679.1"/>
    <property type="molecule type" value="Genomic_DNA"/>
</dbReference>
<protein>
    <submittedName>
        <fullName evidence="4">Uncharacterized protein</fullName>
    </submittedName>
</protein>
<dbReference type="STRING" id="45357.A0A2V1AS47"/>
<dbReference type="OrthoDB" id="4093337at2759"/>
<feature type="region of interest" description="Disordered" evidence="1">
    <location>
        <begin position="356"/>
        <end position="385"/>
    </location>
</feature>
<feature type="transmembrane region" description="Helical" evidence="2">
    <location>
        <begin position="532"/>
        <end position="554"/>
    </location>
</feature>
<feature type="signal peptide" evidence="3">
    <location>
        <begin position="1"/>
        <end position="20"/>
    </location>
</feature>
<dbReference type="Proteomes" id="UP000244309">
    <property type="component" value="Unassembled WGS sequence"/>
</dbReference>
<feature type="compositionally biased region" description="Low complexity" evidence="1">
    <location>
        <begin position="356"/>
        <end position="370"/>
    </location>
</feature>
<evidence type="ECO:0000256" key="1">
    <source>
        <dbReference type="SAM" id="MobiDB-lite"/>
    </source>
</evidence>
<dbReference type="AlphaFoldDB" id="A0A2V1AS47"/>
<comment type="caution">
    <text evidence="4">The sequence shown here is derived from an EMBL/GenBank/DDBJ whole genome shotgun (WGS) entry which is preliminary data.</text>
</comment>
<feature type="compositionally biased region" description="Low complexity" evidence="1">
    <location>
        <begin position="231"/>
        <end position="247"/>
    </location>
</feature>
<dbReference type="RefSeq" id="XP_025341619.1">
    <property type="nucleotide sequence ID" value="XM_025487811.1"/>
</dbReference>
<dbReference type="VEuPathDB" id="FungiDB:CXQ85_004183"/>
<organism evidence="4 5">
    <name type="scientific">Candidozyma haemuli</name>
    <dbReference type="NCBI Taxonomy" id="45357"/>
    <lineage>
        <taxon>Eukaryota</taxon>
        <taxon>Fungi</taxon>
        <taxon>Dikarya</taxon>
        <taxon>Ascomycota</taxon>
        <taxon>Saccharomycotina</taxon>
        <taxon>Pichiomycetes</taxon>
        <taxon>Metschnikowiaceae</taxon>
        <taxon>Candidozyma</taxon>
    </lineage>
</organism>
<feature type="region of interest" description="Disordered" evidence="1">
    <location>
        <begin position="267"/>
        <end position="306"/>
    </location>
</feature>
<gene>
    <name evidence="4" type="ORF">CXQ85_004183</name>
</gene>
<evidence type="ECO:0000313" key="4">
    <source>
        <dbReference type="EMBL" id="PVH20679.1"/>
    </source>
</evidence>
<name>A0A2V1AS47_9ASCO</name>
<reference evidence="4 5" key="1">
    <citation type="submission" date="2017-12" db="EMBL/GenBank/DDBJ databases">
        <title>Genome Sequence of a Multidrug-Resistant Candida haemulonii Isolate from a Patient with Chronic Leg Ulcers in Israel.</title>
        <authorList>
            <person name="Chow N.A."/>
            <person name="Gade L."/>
            <person name="Batra D."/>
            <person name="Rowe L.A."/>
            <person name="Ben-Ami R."/>
            <person name="Loparev V.N."/>
            <person name="Litvintseva A.P."/>
        </authorList>
    </citation>
    <scope>NUCLEOTIDE SEQUENCE [LARGE SCALE GENOMIC DNA]</scope>
    <source>
        <strain evidence="4 5">B11899</strain>
    </source>
</reference>
<keyword evidence="2" id="KW-0812">Transmembrane</keyword>
<evidence type="ECO:0000256" key="3">
    <source>
        <dbReference type="SAM" id="SignalP"/>
    </source>
</evidence>
<keyword evidence="2" id="KW-0472">Membrane</keyword>
<feature type="chain" id="PRO_5015917063" evidence="3">
    <location>
        <begin position="21"/>
        <end position="555"/>
    </location>
</feature>
<feature type="region of interest" description="Disordered" evidence="1">
    <location>
        <begin position="225"/>
        <end position="253"/>
    </location>
</feature>
<evidence type="ECO:0000256" key="2">
    <source>
        <dbReference type="SAM" id="Phobius"/>
    </source>
</evidence>
<keyword evidence="3" id="KW-0732">Signal</keyword>
<proteinExistence type="predicted"/>
<feature type="compositionally biased region" description="Polar residues" evidence="1">
    <location>
        <begin position="372"/>
        <end position="381"/>
    </location>
</feature>
<accession>A0A2V1AS47</accession>
<keyword evidence="2" id="KW-1133">Transmembrane helix</keyword>
<keyword evidence="5" id="KW-1185">Reference proteome</keyword>
<dbReference type="GeneID" id="37009513"/>
<feature type="compositionally biased region" description="Low complexity" evidence="1">
    <location>
        <begin position="272"/>
        <end position="306"/>
    </location>
</feature>